<dbReference type="Proteomes" id="UP000008783">
    <property type="component" value="Unassembled WGS sequence"/>
</dbReference>
<dbReference type="HOGENOM" id="CLU_837110_0_0_1"/>
<dbReference type="OrthoDB" id="10302503at2759"/>
<organism evidence="1 2">
    <name type="scientific">Puccinia graminis f. sp. tritici (strain CRL 75-36-700-3 / race SCCL)</name>
    <name type="common">Black stem rust fungus</name>
    <dbReference type="NCBI Taxonomy" id="418459"/>
    <lineage>
        <taxon>Eukaryota</taxon>
        <taxon>Fungi</taxon>
        <taxon>Dikarya</taxon>
        <taxon>Basidiomycota</taxon>
        <taxon>Pucciniomycotina</taxon>
        <taxon>Pucciniomycetes</taxon>
        <taxon>Pucciniales</taxon>
        <taxon>Pucciniaceae</taxon>
        <taxon>Puccinia</taxon>
    </lineage>
</organism>
<dbReference type="EMBL" id="DS178343">
    <property type="protein sequence ID" value="EFP91217.2"/>
    <property type="molecule type" value="Genomic_DNA"/>
</dbReference>
<accession>E3L3U2</accession>
<reference key="1">
    <citation type="submission" date="2007-01" db="EMBL/GenBank/DDBJ databases">
        <title>The Genome Sequence of Puccinia graminis f. sp. tritici Strain CRL 75-36-700-3.</title>
        <authorList>
            <consortium name="The Broad Institute Genome Sequencing Platform"/>
            <person name="Birren B."/>
            <person name="Lander E."/>
            <person name="Galagan J."/>
            <person name="Nusbaum C."/>
            <person name="Devon K."/>
            <person name="Cuomo C."/>
            <person name="Jaffe D."/>
            <person name="Butler J."/>
            <person name="Alvarez P."/>
            <person name="Gnerre S."/>
            <person name="Grabherr M."/>
            <person name="Mauceli E."/>
            <person name="Brockman W."/>
            <person name="Young S."/>
            <person name="LaButti K."/>
            <person name="Sykes S."/>
            <person name="DeCaprio D."/>
            <person name="Crawford M."/>
            <person name="Koehrsen M."/>
            <person name="Engels R."/>
            <person name="Montgomery P."/>
            <person name="Pearson M."/>
            <person name="Howarth C."/>
            <person name="Larson L."/>
            <person name="White J."/>
            <person name="Zeng Q."/>
            <person name="Kodira C."/>
            <person name="Yandava C."/>
            <person name="Alvarado L."/>
            <person name="O'Leary S."/>
            <person name="Szabo L."/>
            <person name="Dean R."/>
            <person name="Schein J."/>
        </authorList>
    </citation>
    <scope>NUCLEOTIDE SEQUENCE</scope>
    <source>
        <strain>CRL 75-36-700-3</strain>
    </source>
</reference>
<dbReference type="InParanoid" id="E3L3U2"/>
<dbReference type="VEuPathDB" id="FungiDB:PGTG_16408"/>
<gene>
    <name evidence="1" type="ORF">PGTG_16408</name>
</gene>
<evidence type="ECO:0000313" key="2">
    <source>
        <dbReference type="Proteomes" id="UP000008783"/>
    </source>
</evidence>
<name>E3L3U2_PUCGT</name>
<protein>
    <submittedName>
        <fullName evidence="1">Uncharacterized protein</fullName>
    </submittedName>
</protein>
<evidence type="ECO:0000313" key="1">
    <source>
        <dbReference type="EMBL" id="EFP91217.2"/>
    </source>
</evidence>
<sequence length="268" mass="29767">MPQHLGPLGILTRQSSSITHNENAHLATIKLTPFHQPTCNHPLQASLLEDLKISKADLFLPGAETSPIVSIEAQVVDAVRVIITRLPKSLVHSPPPTPPQPIYFSGHGLTVSAWESLVKLHSIQHVKCTQRGMDDQPKLGSLASFLTSGTVGVMLGPEKEKAVSPTAIAMLLNHCHTWYMDNPAIPNWSLWTNADNLICTRLQLALDSPNLVTVKQEELAMSLAKDFVYSWVKKNNYELPWILQRGKKVPYVPLEHDYHPLLEQSIPL</sequence>
<dbReference type="AlphaFoldDB" id="E3L3U2"/>
<keyword evidence="2" id="KW-1185">Reference proteome</keyword>
<dbReference type="RefSeq" id="XP_003335636.2">
    <property type="nucleotide sequence ID" value="XM_003335588.2"/>
</dbReference>
<proteinExistence type="predicted"/>
<reference evidence="2" key="2">
    <citation type="journal article" date="2011" name="Proc. Natl. Acad. Sci. U.S.A.">
        <title>Obligate biotrophy features unraveled by the genomic analysis of rust fungi.</title>
        <authorList>
            <person name="Duplessis S."/>
            <person name="Cuomo C.A."/>
            <person name="Lin Y.-C."/>
            <person name="Aerts A."/>
            <person name="Tisserant E."/>
            <person name="Veneault-Fourrey C."/>
            <person name="Joly D.L."/>
            <person name="Hacquard S."/>
            <person name="Amselem J."/>
            <person name="Cantarel B.L."/>
            <person name="Chiu R."/>
            <person name="Coutinho P.M."/>
            <person name="Feau N."/>
            <person name="Field M."/>
            <person name="Frey P."/>
            <person name="Gelhaye E."/>
            <person name="Goldberg J."/>
            <person name="Grabherr M.G."/>
            <person name="Kodira C.D."/>
            <person name="Kohler A."/>
            <person name="Kuees U."/>
            <person name="Lindquist E.A."/>
            <person name="Lucas S.M."/>
            <person name="Mago R."/>
            <person name="Mauceli E."/>
            <person name="Morin E."/>
            <person name="Murat C."/>
            <person name="Pangilinan J.L."/>
            <person name="Park R."/>
            <person name="Pearson M."/>
            <person name="Quesneville H."/>
            <person name="Rouhier N."/>
            <person name="Sakthikumar S."/>
            <person name="Salamov A.A."/>
            <person name="Schmutz J."/>
            <person name="Selles B."/>
            <person name="Shapiro H."/>
            <person name="Tanguay P."/>
            <person name="Tuskan G.A."/>
            <person name="Henrissat B."/>
            <person name="Van de Peer Y."/>
            <person name="Rouze P."/>
            <person name="Ellis J.G."/>
            <person name="Dodds P.N."/>
            <person name="Schein J.E."/>
            <person name="Zhong S."/>
            <person name="Hamelin R.C."/>
            <person name="Grigoriev I.V."/>
            <person name="Szabo L.J."/>
            <person name="Martin F."/>
        </authorList>
    </citation>
    <scope>NUCLEOTIDE SEQUENCE [LARGE SCALE GENOMIC DNA]</scope>
    <source>
        <strain evidence="2">CRL 75-36-700-3 / race SCCL</strain>
    </source>
</reference>
<dbReference type="KEGG" id="pgr:PGTG_16408"/>
<dbReference type="GeneID" id="10528961"/>